<keyword evidence="3" id="KW-0804">Transcription</keyword>
<dbReference type="EMBL" id="JAGJCF010000011">
    <property type="protein sequence ID" value="MBP0616850.1"/>
    <property type="molecule type" value="Genomic_DNA"/>
</dbReference>
<dbReference type="CDD" id="cd07377">
    <property type="entry name" value="WHTH_GntR"/>
    <property type="match status" value="1"/>
</dbReference>
<evidence type="ECO:0000313" key="5">
    <source>
        <dbReference type="EMBL" id="MBP0616850.1"/>
    </source>
</evidence>
<organism evidence="5 6">
    <name type="scientific">Jiella mangrovi</name>
    <dbReference type="NCBI Taxonomy" id="2821407"/>
    <lineage>
        <taxon>Bacteria</taxon>
        <taxon>Pseudomonadati</taxon>
        <taxon>Pseudomonadota</taxon>
        <taxon>Alphaproteobacteria</taxon>
        <taxon>Hyphomicrobiales</taxon>
        <taxon>Aurantimonadaceae</taxon>
        <taxon>Jiella</taxon>
    </lineage>
</organism>
<evidence type="ECO:0000256" key="1">
    <source>
        <dbReference type="ARBA" id="ARBA00023015"/>
    </source>
</evidence>
<dbReference type="Gene3D" id="1.10.10.10">
    <property type="entry name" value="Winged helix-like DNA-binding domain superfamily/Winged helix DNA-binding domain"/>
    <property type="match status" value="1"/>
</dbReference>
<dbReference type="RefSeq" id="WP_209595346.1">
    <property type="nucleotide sequence ID" value="NZ_JAGJCF010000011.1"/>
</dbReference>
<dbReference type="PANTHER" id="PTHR38445">
    <property type="entry name" value="HTH-TYPE TRANSCRIPTIONAL REPRESSOR YTRA"/>
    <property type="match status" value="1"/>
</dbReference>
<feature type="domain" description="HTH gntR-type" evidence="4">
    <location>
        <begin position="11"/>
        <end position="79"/>
    </location>
</feature>
<dbReference type="SMART" id="SM00345">
    <property type="entry name" value="HTH_GNTR"/>
    <property type="match status" value="1"/>
</dbReference>
<accession>A0ABS4BL12</accession>
<name>A0ABS4BL12_9HYPH</name>
<dbReference type="InterPro" id="IPR036390">
    <property type="entry name" value="WH_DNA-bd_sf"/>
</dbReference>
<dbReference type="SUPFAM" id="SSF46785">
    <property type="entry name" value="Winged helix' DNA-binding domain"/>
    <property type="match status" value="1"/>
</dbReference>
<dbReference type="Pfam" id="PF00392">
    <property type="entry name" value="GntR"/>
    <property type="match status" value="1"/>
</dbReference>
<keyword evidence="2" id="KW-0238">DNA-binding</keyword>
<protein>
    <submittedName>
        <fullName evidence="5">GntR family transcriptional regulator</fullName>
    </submittedName>
</protein>
<sequence length="329" mass="35670">MDFRIDRALPVPIRTQIKGLIEYGIACGELQAGEALPSVRDLAERIGVAPMTVSQVYGELKSAALIETRPGSGTFVAESGQSRMAARPEAIRLRRQIDALIDEGLAMGVRASDLSALVNARLFYRTSVGRRIQVLMVGLFAEATTSYARFIAARLGEGVTVEPLTIAAIQRKPDARARAASADLVVTFLTRQREVAALLPNTKVVSVSFIPSEETRRALASLDPRTNLAVVSRFPDFLPIMKAGVQRFAPHVSQMVATTIDEPDLADVLERSSVVVYATGAETVLTIIEPETPAIEYRHTPDPADIERIILPWTRAGDEGGAPQQREAS</sequence>
<proteinExistence type="predicted"/>
<dbReference type="PANTHER" id="PTHR38445:SF9">
    <property type="entry name" value="HTH-TYPE TRANSCRIPTIONAL REPRESSOR YTRA"/>
    <property type="match status" value="1"/>
</dbReference>
<evidence type="ECO:0000256" key="3">
    <source>
        <dbReference type="ARBA" id="ARBA00023163"/>
    </source>
</evidence>
<dbReference type="InterPro" id="IPR000524">
    <property type="entry name" value="Tscrpt_reg_HTH_GntR"/>
</dbReference>
<keyword evidence="1" id="KW-0805">Transcription regulation</keyword>
<dbReference type="InterPro" id="IPR036388">
    <property type="entry name" value="WH-like_DNA-bd_sf"/>
</dbReference>
<keyword evidence="6" id="KW-1185">Reference proteome</keyword>
<evidence type="ECO:0000313" key="6">
    <source>
        <dbReference type="Proteomes" id="UP000678276"/>
    </source>
</evidence>
<reference evidence="5 6" key="1">
    <citation type="submission" date="2021-04" db="EMBL/GenBank/DDBJ databases">
        <title>Whole genome sequence of Jiella sp. KSK16Y-1.</title>
        <authorList>
            <person name="Tuo L."/>
        </authorList>
    </citation>
    <scope>NUCLEOTIDE SEQUENCE [LARGE SCALE GENOMIC DNA]</scope>
    <source>
        <strain evidence="5 6">KSK16Y-1</strain>
    </source>
</reference>
<comment type="caution">
    <text evidence="5">The sequence shown here is derived from an EMBL/GenBank/DDBJ whole genome shotgun (WGS) entry which is preliminary data.</text>
</comment>
<dbReference type="PROSITE" id="PS50949">
    <property type="entry name" value="HTH_GNTR"/>
    <property type="match status" value="1"/>
</dbReference>
<evidence type="ECO:0000256" key="2">
    <source>
        <dbReference type="ARBA" id="ARBA00023125"/>
    </source>
</evidence>
<dbReference type="Proteomes" id="UP000678276">
    <property type="component" value="Unassembled WGS sequence"/>
</dbReference>
<gene>
    <name evidence="5" type="ORF">J6595_14790</name>
</gene>
<evidence type="ECO:0000259" key="4">
    <source>
        <dbReference type="PROSITE" id="PS50949"/>
    </source>
</evidence>